<keyword evidence="3 7" id="KW-0812">Transmembrane</keyword>
<dbReference type="InterPro" id="IPR050539">
    <property type="entry name" value="ThrE_Dicarb/AminoAcid_Exp"/>
</dbReference>
<dbReference type="InterPro" id="IPR010619">
    <property type="entry name" value="ThrE-like_N"/>
</dbReference>
<evidence type="ECO:0000256" key="2">
    <source>
        <dbReference type="ARBA" id="ARBA00022475"/>
    </source>
</evidence>
<sequence>MSEKRDVQFYQEVMDICLTAGRLMIEGGSEMYRVEDTMLRIARNAGIDDPRVFATPTCVFMSLDGGKLSQMKQIRDRNINLELVDRVNDLSRQFAVKKITLSELKEKIALVSQAPTFPMWLQVLGAAVLSATLMVLFMDNYDWVDFPGAALVGAVGFWSYYEFKKYTKIRFLSELIAAMVMGILAVLLNHFNPQMITDNILIGALMTLVPGLAITNALRDLFMGDLLSGIMRMCEAVLTALALGGGVALVLKFIGV</sequence>
<name>A0A120DJ24_9LACO</name>
<reference evidence="9 10" key="1">
    <citation type="journal article" date="2016" name="Microbiology (Mosc.)">
        <title>Comparison of Lactobacillus crispatus isolates from Lactobacillus-dominated vaginal microbiomes with isolates from microbiomes containing bacterial vaginosis-associated bacteria.</title>
        <authorList>
            <person name="Abdelmaksoud A.A."/>
            <person name="Koparde V.N."/>
            <person name="Sheth N.U."/>
            <person name="Serrano M.G."/>
            <person name="Glascock A.L."/>
            <person name="Fettweis J.M."/>
            <person name="Strauss Iii J.F."/>
            <person name="Buck G.A."/>
            <person name="Jefferson K.K."/>
        </authorList>
    </citation>
    <scope>NUCLEOTIDE SEQUENCE [LARGE SCALE GENOMIC DNA]</scope>
    <source>
        <strain evidence="9 10">VMC3</strain>
    </source>
</reference>
<feature type="transmembrane region" description="Helical" evidence="7">
    <location>
        <begin position="117"/>
        <end position="137"/>
    </location>
</feature>
<evidence type="ECO:0000256" key="4">
    <source>
        <dbReference type="ARBA" id="ARBA00022989"/>
    </source>
</evidence>
<dbReference type="GO" id="GO:0022857">
    <property type="term" value="F:transmembrane transporter activity"/>
    <property type="evidence" value="ECO:0007669"/>
    <property type="project" value="InterPro"/>
</dbReference>
<gene>
    <name evidence="9" type="ORF">AEL95_00180</name>
</gene>
<feature type="domain" description="Threonine/serine exporter-like N-terminal" evidence="8">
    <location>
        <begin position="15"/>
        <end position="253"/>
    </location>
</feature>
<evidence type="ECO:0000313" key="9">
    <source>
        <dbReference type="EMBL" id="KWU04955.1"/>
    </source>
</evidence>
<evidence type="ECO:0000256" key="6">
    <source>
        <dbReference type="ARBA" id="ARBA00034125"/>
    </source>
</evidence>
<evidence type="ECO:0000256" key="1">
    <source>
        <dbReference type="ARBA" id="ARBA00004651"/>
    </source>
</evidence>
<feature type="transmembrane region" description="Helical" evidence="7">
    <location>
        <begin position="230"/>
        <end position="254"/>
    </location>
</feature>
<evidence type="ECO:0000259" key="8">
    <source>
        <dbReference type="Pfam" id="PF06738"/>
    </source>
</evidence>
<evidence type="ECO:0000256" key="5">
    <source>
        <dbReference type="ARBA" id="ARBA00023136"/>
    </source>
</evidence>
<comment type="subcellular location">
    <subcellularLocation>
        <location evidence="1">Cell membrane</location>
        <topology evidence="1">Multi-pass membrane protein</topology>
    </subcellularLocation>
</comment>
<dbReference type="Pfam" id="PF06738">
    <property type="entry name" value="ThrE"/>
    <property type="match status" value="1"/>
</dbReference>
<keyword evidence="5 7" id="KW-0472">Membrane</keyword>
<dbReference type="PATRIC" id="fig|47770.28.peg.40"/>
<evidence type="ECO:0000256" key="3">
    <source>
        <dbReference type="ARBA" id="ARBA00022692"/>
    </source>
</evidence>
<dbReference type="AlphaFoldDB" id="A0A120DJ24"/>
<dbReference type="EMBL" id="LJGP01000001">
    <property type="protein sequence ID" value="KWU04955.1"/>
    <property type="molecule type" value="Genomic_DNA"/>
</dbReference>
<evidence type="ECO:0000256" key="7">
    <source>
        <dbReference type="SAM" id="Phobius"/>
    </source>
</evidence>
<dbReference type="PANTHER" id="PTHR34390">
    <property type="entry name" value="UPF0442 PROTEIN YJJB-RELATED"/>
    <property type="match status" value="1"/>
</dbReference>
<dbReference type="Proteomes" id="UP000067598">
    <property type="component" value="Unassembled WGS sequence"/>
</dbReference>
<proteinExistence type="inferred from homology"/>
<accession>A0A120DJ24</accession>
<feature type="transmembrane region" description="Helical" evidence="7">
    <location>
        <begin position="171"/>
        <end position="188"/>
    </location>
</feature>
<organism evidence="9 10">
    <name type="scientific">Lactobacillus crispatus</name>
    <dbReference type="NCBI Taxonomy" id="47770"/>
    <lineage>
        <taxon>Bacteria</taxon>
        <taxon>Bacillati</taxon>
        <taxon>Bacillota</taxon>
        <taxon>Bacilli</taxon>
        <taxon>Lactobacillales</taxon>
        <taxon>Lactobacillaceae</taxon>
        <taxon>Lactobacillus</taxon>
    </lineage>
</organism>
<evidence type="ECO:0000313" key="10">
    <source>
        <dbReference type="Proteomes" id="UP000067598"/>
    </source>
</evidence>
<feature type="transmembrane region" description="Helical" evidence="7">
    <location>
        <begin position="200"/>
        <end position="218"/>
    </location>
</feature>
<comment type="similarity">
    <text evidence="6">Belongs to the ThrE exporter (TC 2.A.79) family.</text>
</comment>
<dbReference type="PANTHER" id="PTHR34390:SF2">
    <property type="entry name" value="SUCCINATE TRANSPORTER SUBUNIT YJJP-RELATED"/>
    <property type="match status" value="1"/>
</dbReference>
<dbReference type="GO" id="GO:0015744">
    <property type="term" value="P:succinate transport"/>
    <property type="evidence" value="ECO:0007669"/>
    <property type="project" value="TreeGrafter"/>
</dbReference>
<protein>
    <recommendedName>
        <fullName evidence="8">Threonine/serine exporter-like N-terminal domain-containing protein</fullName>
    </recommendedName>
</protein>
<dbReference type="GO" id="GO:0005886">
    <property type="term" value="C:plasma membrane"/>
    <property type="evidence" value="ECO:0007669"/>
    <property type="project" value="UniProtKB-SubCell"/>
</dbReference>
<comment type="caution">
    <text evidence="9">The sequence shown here is derived from an EMBL/GenBank/DDBJ whole genome shotgun (WGS) entry which is preliminary data.</text>
</comment>
<keyword evidence="2" id="KW-1003">Cell membrane</keyword>
<dbReference type="RefSeq" id="WP_060461570.1">
    <property type="nucleotide sequence ID" value="NZ_AP025162.1"/>
</dbReference>
<keyword evidence="4 7" id="KW-1133">Transmembrane helix</keyword>